<dbReference type="Pfam" id="PF00144">
    <property type="entry name" value="Beta-lactamase"/>
    <property type="match status" value="1"/>
</dbReference>
<evidence type="ECO:0000313" key="3">
    <source>
        <dbReference type="Proteomes" id="UP001445732"/>
    </source>
</evidence>
<sequence>MPLTRRRLIAAGTAAGAISLASLDGKALASSAFEAAKAYSAAARGISFLVVQDGAVIAEDYPNGGAATRPHELASGTKSFCGVLAAALVQDRLLTLDEHCAETLPEWRQDPTKTAATIRTLLTLTSGIAGGDRGRPPTYAASLESPVIAAPDTVFRYSGGPFQVFGEIVRRKLVADGRSNNVYNYMSERLLDPIGIRPGGWTRQEDQPNLPSGARLTAQDWARFGGFVMGGGRLNGVPLVDPDALAACFAGTRMNPGYGLTWWLLRPGLVPPSPFGALTGLPGEFDGLPDVRMAAGAGNQRLYLIPERNTVVVRQAAGIMEAVSGQRAHWSDAEFLRLLPAR</sequence>
<dbReference type="PROSITE" id="PS51318">
    <property type="entry name" value="TAT"/>
    <property type="match status" value="1"/>
</dbReference>
<protein>
    <submittedName>
        <fullName evidence="2">Serine hydrolase</fullName>
    </submittedName>
</protein>
<dbReference type="SUPFAM" id="SSF56601">
    <property type="entry name" value="beta-lactamase/transpeptidase-like"/>
    <property type="match status" value="1"/>
</dbReference>
<evidence type="ECO:0000259" key="1">
    <source>
        <dbReference type="Pfam" id="PF00144"/>
    </source>
</evidence>
<dbReference type="RefSeq" id="WP_349683716.1">
    <property type="nucleotide sequence ID" value="NZ_JBEGDD010000003.1"/>
</dbReference>
<dbReference type="GO" id="GO:0016787">
    <property type="term" value="F:hydrolase activity"/>
    <property type="evidence" value="ECO:0007669"/>
    <property type="project" value="UniProtKB-KW"/>
</dbReference>
<dbReference type="InterPro" id="IPR050789">
    <property type="entry name" value="Diverse_Enzym_Activities"/>
</dbReference>
<dbReference type="InterPro" id="IPR006311">
    <property type="entry name" value="TAT_signal"/>
</dbReference>
<gene>
    <name evidence="2" type="ORF">ABN401_04920</name>
</gene>
<reference evidence="2 3" key="1">
    <citation type="submission" date="2024-06" db="EMBL/GenBank/DDBJ databases">
        <title>Brevundimonas sp. C11.</title>
        <authorList>
            <person name="Maltman C."/>
        </authorList>
    </citation>
    <scope>NUCLEOTIDE SEQUENCE [LARGE SCALE GENOMIC DNA]</scope>
    <source>
        <strain evidence="2 3">C11</strain>
    </source>
</reference>
<keyword evidence="2" id="KW-0378">Hydrolase</keyword>
<dbReference type="InterPro" id="IPR012338">
    <property type="entry name" value="Beta-lactam/transpept-like"/>
</dbReference>
<dbReference type="EMBL" id="JBEGDD010000003">
    <property type="protein sequence ID" value="MEQ7154550.1"/>
    <property type="molecule type" value="Genomic_DNA"/>
</dbReference>
<keyword evidence="3" id="KW-1185">Reference proteome</keyword>
<dbReference type="InterPro" id="IPR001466">
    <property type="entry name" value="Beta-lactam-related"/>
</dbReference>
<accession>A0ABV1NL31</accession>
<dbReference type="Gene3D" id="3.40.710.10">
    <property type="entry name" value="DD-peptidase/beta-lactamase superfamily"/>
    <property type="match status" value="1"/>
</dbReference>
<dbReference type="PANTHER" id="PTHR43283">
    <property type="entry name" value="BETA-LACTAMASE-RELATED"/>
    <property type="match status" value="1"/>
</dbReference>
<dbReference type="PANTHER" id="PTHR43283:SF7">
    <property type="entry name" value="BETA-LACTAMASE-RELATED DOMAIN-CONTAINING PROTEIN"/>
    <property type="match status" value="1"/>
</dbReference>
<comment type="caution">
    <text evidence="2">The sequence shown here is derived from an EMBL/GenBank/DDBJ whole genome shotgun (WGS) entry which is preliminary data.</text>
</comment>
<evidence type="ECO:0000313" key="2">
    <source>
        <dbReference type="EMBL" id="MEQ7154550.1"/>
    </source>
</evidence>
<feature type="domain" description="Beta-lactamase-related" evidence="1">
    <location>
        <begin position="40"/>
        <end position="313"/>
    </location>
</feature>
<proteinExistence type="predicted"/>
<dbReference type="Proteomes" id="UP001445732">
    <property type="component" value="Unassembled WGS sequence"/>
</dbReference>
<name>A0ABV1NL31_9CAUL</name>
<organism evidence="2 3">
    <name type="scientific">Brevundimonas aurifodinae</name>
    <dbReference type="NCBI Taxonomy" id="1508312"/>
    <lineage>
        <taxon>Bacteria</taxon>
        <taxon>Pseudomonadati</taxon>
        <taxon>Pseudomonadota</taxon>
        <taxon>Alphaproteobacteria</taxon>
        <taxon>Caulobacterales</taxon>
        <taxon>Caulobacteraceae</taxon>
        <taxon>Brevundimonas</taxon>
    </lineage>
</organism>